<organism evidence="3 4">
    <name type="scientific">Kingdonia uniflora</name>
    <dbReference type="NCBI Taxonomy" id="39325"/>
    <lineage>
        <taxon>Eukaryota</taxon>
        <taxon>Viridiplantae</taxon>
        <taxon>Streptophyta</taxon>
        <taxon>Embryophyta</taxon>
        <taxon>Tracheophyta</taxon>
        <taxon>Spermatophyta</taxon>
        <taxon>Magnoliopsida</taxon>
        <taxon>Ranunculales</taxon>
        <taxon>Circaeasteraceae</taxon>
        <taxon>Kingdonia</taxon>
    </lineage>
</organism>
<keyword evidence="1" id="KW-0325">Glycoprotein</keyword>
<comment type="caution">
    <text evidence="3">The sequence shown here is derived from an EMBL/GenBank/DDBJ whole genome shotgun (WGS) entry which is preliminary data.</text>
</comment>
<protein>
    <recommendedName>
        <fullName evidence="2">Wall-associated receptor kinase C-terminal domain-containing protein</fullName>
    </recommendedName>
</protein>
<sequence length="206" mass="23097">MSVIYKVLNTNKVDRTMTISRNDLSEDVCSFVNVNTTLSPTSFDFAPGNKNFILFYGCPDIQEGMTCEINGTANRGAYFIPEDDLSKNSNYAECHTNVIVPVHGVDVDKYMGQMFPQIKSVVEDILKKGFLVKYDASEYSSCLACDKDHKRCVYNTTSIVCGPNQSRSNERKGTHSNLVIINSNLPFVHHKSLILKSSSSFTYNIY</sequence>
<evidence type="ECO:0000256" key="1">
    <source>
        <dbReference type="ARBA" id="ARBA00023180"/>
    </source>
</evidence>
<dbReference type="Pfam" id="PF14380">
    <property type="entry name" value="WAK_assoc"/>
    <property type="match status" value="1"/>
</dbReference>
<dbReference type="PANTHER" id="PTHR33138:SF1">
    <property type="entry name" value="OS01G0113900 PROTEIN"/>
    <property type="match status" value="1"/>
</dbReference>
<name>A0A7J7MTN9_9MAGN</name>
<proteinExistence type="predicted"/>
<evidence type="ECO:0000313" key="4">
    <source>
        <dbReference type="Proteomes" id="UP000541444"/>
    </source>
</evidence>
<dbReference type="InterPro" id="IPR032872">
    <property type="entry name" value="WAK_assoc_C"/>
</dbReference>
<dbReference type="PANTHER" id="PTHR33138">
    <property type="entry name" value="OS01G0690200 PROTEIN"/>
    <property type="match status" value="1"/>
</dbReference>
<gene>
    <name evidence="3" type="ORF">GIB67_001360</name>
</gene>
<evidence type="ECO:0000259" key="2">
    <source>
        <dbReference type="Pfam" id="PF14380"/>
    </source>
</evidence>
<feature type="domain" description="Wall-associated receptor kinase C-terminal" evidence="2">
    <location>
        <begin position="67"/>
        <end position="158"/>
    </location>
</feature>
<dbReference type="AlphaFoldDB" id="A0A7J7MTN9"/>
<dbReference type="EMBL" id="JACGCM010001227">
    <property type="protein sequence ID" value="KAF6158289.1"/>
    <property type="molecule type" value="Genomic_DNA"/>
</dbReference>
<dbReference type="OrthoDB" id="1303655at2759"/>
<reference evidence="3 4" key="1">
    <citation type="journal article" date="2020" name="IScience">
        <title>Genome Sequencing of the Endangered Kingdonia uniflora (Circaeasteraceae, Ranunculales) Reveals Potential Mechanisms of Evolutionary Specialization.</title>
        <authorList>
            <person name="Sun Y."/>
            <person name="Deng T."/>
            <person name="Zhang A."/>
            <person name="Moore M.J."/>
            <person name="Landis J.B."/>
            <person name="Lin N."/>
            <person name="Zhang H."/>
            <person name="Zhang X."/>
            <person name="Huang J."/>
            <person name="Zhang X."/>
            <person name="Sun H."/>
            <person name="Wang H."/>
        </authorList>
    </citation>
    <scope>NUCLEOTIDE SEQUENCE [LARGE SCALE GENOMIC DNA]</scope>
    <source>
        <strain evidence="3">TB1705</strain>
        <tissue evidence="3">Leaf</tissue>
    </source>
</reference>
<dbReference type="Proteomes" id="UP000541444">
    <property type="component" value="Unassembled WGS sequence"/>
</dbReference>
<evidence type="ECO:0000313" key="3">
    <source>
        <dbReference type="EMBL" id="KAF6158289.1"/>
    </source>
</evidence>
<accession>A0A7J7MTN9</accession>
<keyword evidence="4" id="KW-1185">Reference proteome</keyword>